<dbReference type="EMBL" id="JBGORX010000002">
    <property type="protein sequence ID" value="MFJ1268588.1"/>
    <property type="molecule type" value="Genomic_DNA"/>
</dbReference>
<evidence type="ECO:0000313" key="10">
    <source>
        <dbReference type="EMBL" id="MFJ1268588.1"/>
    </source>
</evidence>
<dbReference type="InterPro" id="IPR013525">
    <property type="entry name" value="ABC2_TM"/>
</dbReference>
<organism evidence="10 11">
    <name type="scientific">Legionella lytica</name>
    <dbReference type="NCBI Taxonomy" id="96232"/>
    <lineage>
        <taxon>Bacteria</taxon>
        <taxon>Pseudomonadati</taxon>
        <taxon>Pseudomonadota</taxon>
        <taxon>Gammaproteobacteria</taxon>
        <taxon>Legionellales</taxon>
        <taxon>Legionellaceae</taxon>
        <taxon>Legionella</taxon>
    </lineage>
</organism>
<dbReference type="Proteomes" id="UP001615550">
    <property type="component" value="Unassembled WGS sequence"/>
</dbReference>
<evidence type="ECO:0000256" key="1">
    <source>
        <dbReference type="ARBA" id="ARBA00004651"/>
    </source>
</evidence>
<feature type="domain" description="ABC transmembrane type-2" evidence="9">
    <location>
        <begin position="148"/>
        <end position="377"/>
    </location>
</feature>
<keyword evidence="6 8" id="KW-1133">Transmembrane helix</keyword>
<protein>
    <submittedName>
        <fullName evidence="10">ABC transporter permease</fullName>
    </submittedName>
</protein>
<dbReference type="PANTHER" id="PTHR30294:SF29">
    <property type="entry name" value="MULTIDRUG ABC TRANSPORTER PERMEASE YBHS-RELATED"/>
    <property type="match status" value="1"/>
</dbReference>
<dbReference type="Pfam" id="PF12698">
    <property type="entry name" value="ABC2_membrane_3"/>
    <property type="match status" value="1"/>
</dbReference>
<feature type="transmembrane region" description="Helical" evidence="8">
    <location>
        <begin position="187"/>
        <end position="207"/>
    </location>
</feature>
<evidence type="ECO:0000313" key="11">
    <source>
        <dbReference type="Proteomes" id="UP001615550"/>
    </source>
</evidence>
<evidence type="ECO:0000256" key="4">
    <source>
        <dbReference type="ARBA" id="ARBA00022475"/>
    </source>
</evidence>
<dbReference type="Gene3D" id="3.40.1710.10">
    <property type="entry name" value="abc type-2 transporter like domain"/>
    <property type="match status" value="1"/>
</dbReference>
<accession>A0ABW8D7A7</accession>
<evidence type="ECO:0000256" key="6">
    <source>
        <dbReference type="ARBA" id="ARBA00022989"/>
    </source>
</evidence>
<keyword evidence="7 8" id="KW-0472">Membrane</keyword>
<feature type="transmembrane region" description="Helical" evidence="8">
    <location>
        <begin position="302"/>
        <end position="323"/>
    </location>
</feature>
<evidence type="ECO:0000256" key="5">
    <source>
        <dbReference type="ARBA" id="ARBA00022692"/>
    </source>
</evidence>
<keyword evidence="4" id="KW-1003">Cell membrane</keyword>
<evidence type="ECO:0000259" key="9">
    <source>
        <dbReference type="PROSITE" id="PS51012"/>
    </source>
</evidence>
<reference evidence="10 11" key="1">
    <citation type="submission" date="2024-08" db="EMBL/GenBank/DDBJ databases">
        <title>Draft Genome Sequence of Legionella lytica strain DSB2004, Isolated From a Fire Sprinkler System.</title>
        <authorList>
            <person name="Everhart A.D."/>
            <person name="Kidane D.T."/>
            <person name="Farone A.L."/>
            <person name="Farone M.B."/>
        </authorList>
    </citation>
    <scope>NUCLEOTIDE SEQUENCE [LARGE SCALE GENOMIC DNA]</scope>
    <source>
        <strain evidence="10 11">DSB2004</strain>
    </source>
</reference>
<dbReference type="PANTHER" id="PTHR30294">
    <property type="entry name" value="MEMBRANE COMPONENT OF ABC TRANSPORTER YHHJ-RELATED"/>
    <property type="match status" value="1"/>
</dbReference>
<evidence type="ECO:0000256" key="7">
    <source>
        <dbReference type="ARBA" id="ARBA00023136"/>
    </source>
</evidence>
<comment type="subcellular location">
    <subcellularLocation>
        <location evidence="1">Cell membrane</location>
        <topology evidence="1">Multi-pass membrane protein</topology>
    </subcellularLocation>
</comment>
<comment type="caution">
    <text evidence="10">The sequence shown here is derived from an EMBL/GenBank/DDBJ whole genome shotgun (WGS) entry which is preliminary data.</text>
</comment>
<keyword evidence="3" id="KW-0813">Transport</keyword>
<keyword evidence="11" id="KW-1185">Reference proteome</keyword>
<feature type="transmembrane region" description="Helical" evidence="8">
    <location>
        <begin position="350"/>
        <end position="370"/>
    </location>
</feature>
<name>A0ABW8D7A7_9GAMM</name>
<proteinExistence type="inferred from homology"/>
<dbReference type="RefSeq" id="WP_400187434.1">
    <property type="nucleotide sequence ID" value="NZ_JBGORX010000002.1"/>
</dbReference>
<dbReference type="PROSITE" id="PS51012">
    <property type="entry name" value="ABC_TM2"/>
    <property type="match status" value="1"/>
</dbReference>
<evidence type="ECO:0000256" key="2">
    <source>
        <dbReference type="ARBA" id="ARBA00007783"/>
    </source>
</evidence>
<dbReference type="InterPro" id="IPR047817">
    <property type="entry name" value="ABC2_TM_bact-type"/>
</dbReference>
<evidence type="ECO:0000256" key="8">
    <source>
        <dbReference type="SAM" id="Phobius"/>
    </source>
</evidence>
<keyword evidence="5 8" id="KW-0812">Transmembrane</keyword>
<feature type="transmembrane region" description="Helical" evidence="8">
    <location>
        <begin position="234"/>
        <end position="254"/>
    </location>
</feature>
<sequence>MSNLKDMKLRFIAIQKKEFIIMLRDKRTYFFLILIPLIQVILFGYIINSNAKHLTTIVVTHDTSPFVNSIIHSLNNSEYFKIQAIYNTDNDAKQLMESGKVQFIVYIPEQFTHDLIRNKQPHMLIEGDGSDPMLIGNAFSALNTIALEALKRDTIGPLSYLKTKEPAFVIDRHAKYNSAGKAQYHTLPGLIVSIITISLTMLTAISITTEYEEGTMELLLVTPIHPLEVMFGKIVPNIILGYILFYLTLFIARYLFHVPFYGSIVLLSLIALPFFVANLGIGIVTSSLSKTQFQAANIASTYALPAILFCGFMFPFAAMPAWAQWIGNLLPPTYFLRITSDVMLKGADFAAIWPNLWPILVFTCVIIFVGDRSYRQTLD</sequence>
<gene>
    <name evidence="10" type="ORF">ACD661_08495</name>
</gene>
<feature type="transmembrane region" description="Helical" evidence="8">
    <location>
        <begin position="29"/>
        <end position="47"/>
    </location>
</feature>
<feature type="transmembrane region" description="Helical" evidence="8">
    <location>
        <begin position="260"/>
        <end position="281"/>
    </location>
</feature>
<dbReference type="InterPro" id="IPR051449">
    <property type="entry name" value="ABC-2_transporter_component"/>
</dbReference>
<comment type="similarity">
    <text evidence="2">Belongs to the ABC-2 integral membrane protein family.</text>
</comment>
<evidence type="ECO:0000256" key="3">
    <source>
        <dbReference type="ARBA" id="ARBA00022448"/>
    </source>
</evidence>